<feature type="region of interest" description="Disordered" evidence="1">
    <location>
        <begin position="44"/>
        <end position="86"/>
    </location>
</feature>
<feature type="compositionally biased region" description="Pro residues" evidence="1">
    <location>
        <begin position="59"/>
        <end position="73"/>
    </location>
</feature>
<evidence type="ECO:0000256" key="1">
    <source>
        <dbReference type="SAM" id="MobiDB-lite"/>
    </source>
</evidence>
<proteinExistence type="predicted"/>
<sequence>MKQEKTFKTSTILLRQIDQQRWTIKGVFFFLARNSPLLLTLPLPLPSPTSTIGNNTPAPAAPAPAPAPQPPSPSTEKAFPREHHSSWPMECAAHPFSLPSTLRHLHSPR</sequence>
<accession>A0ABD2BF05</accession>
<evidence type="ECO:0000313" key="2">
    <source>
        <dbReference type="EMBL" id="KAL2731341.1"/>
    </source>
</evidence>
<gene>
    <name evidence="2" type="ORF">V1478_004886</name>
</gene>
<comment type="caution">
    <text evidence="2">The sequence shown here is derived from an EMBL/GenBank/DDBJ whole genome shotgun (WGS) entry which is preliminary data.</text>
</comment>
<dbReference type="EMBL" id="JAUDFV010000105">
    <property type="protein sequence ID" value="KAL2731341.1"/>
    <property type="molecule type" value="Genomic_DNA"/>
</dbReference>
<evidence type="ECO:0000313" key="3">
    <source>
        <dbReference type="Proteomes" id="UP001607302"/>
    </source>
</evidence>
<protein>
    <submittedName>
        <fullName evidence="2">Uncharacterized protein</fullName>
    </submittedName>
</protein>
<reference evidence="2 3" key="1">
    <citation type="journal article" date="2024" name="Ann. Entomol. Soc. Am.">
        <title>Genomic analyses of the southern and eastern yellowjacket wasps (Hymenoptera: Vespidae) reveal evolutionary signatures of social life.</title>
        <authorList>
            <person name="Catto M.A."/>
            <person name="Caine P.B."/>
            <person name="Orr S.E."/>
            <person name="Hunt B.G."/>
            <person name="Goodisman M.A.D."/>
        </authorList>
    </citation>
    <scope>NUCLEOTIDE SEQUENCE [LARGE SCALE GENOMIC DNA]</scope>
    <source>
        <strain evidence="2">233</strain>
        <tissue evidence="2">Head and thorax</tissue>
    </source>
</reference>
<organism evidence="2 3">
    <name type="scientific">Vespula squamosa</name>
    <name type="common">Southern yellow jacket</name>
    <name type="synonym">Wasp</name>
    <dbReference type="NCBI Taxonomy" id="30214"/>
    <lineage>
        <taxon>Eukaryota</taxon>
        <taxon>Metazoa</taxon>
        <taxon>Ecdysozoa</taxon>
        <taxon>Arthropoda</taxon>
        <taxon>Hexapoda</taxon>
        <taxon>Insecta</taxon>
        <taxon>Pterygota</taxon>
        <taxon>Neoptera</taxon>
        <taxon>Endopterygota</taxon>
        <taxon>Hymenoptera</taxon>
        <taxon>Apocrita</taxon>
        <taxon>Aculeata</taxon>
        <taxon>Vespoidea</taxon>
        <taxon>Vespidae</taxon>
        <taxon>Vespinae</taxon>
        <taxon>Vespula</taxon>
    </lineage>
</organism>
<dbReference type="Proteomes" id="UP001607302">
    <property type="component" value="Unassembled WGS sequence"/>
</dbReference>
<name>A0ABD2BF05_VESSQ</name>
<dbReference type="AlphaFoldDB" id="A0ABD2BF05"/>
<keyword evidence="3" id="KW-1185">Reference proteome</keyword>